<evidence type="ECO:0000313" key="1">
    <source>
        <dbReference type="Proteomes" id="UP000887580"/>
    </source>
</evidence>
<dbReference type="WBParaSite" id="PS1159_v2.g21130.t1">
    <property type="protein sequence ID" value="PS1159_v2.g21130.t1"/>
    <property type="gene ID" value="PS1159_v2.g21130"/>
</dbReference>
<protein>
    <submittedName>
        <fullName evidence="2">Uncharacterized protein</fullName>
    </submittedName>
</protein>
<sequence>MKQPIKVIDKLNGQTLAEYTGHSNEEFQIECGILPSKDEVVSGSEDGFVYIYDFVGMNIISKLDHSPAKFIHSITIHPKKPILITSARDRVFVWGSPDSV</sequence>
<name>A0AC35FUR2_9BILA</name>
<evidence type="ECO:0000313" key="2">
    <source>
        <dbReference type="WBParaSite" id="PS1159_v2.g21130.t1"/>
    </source>
</evidence>
<dbReference type="Proteomes" id="UP000887580">
    <property type="component" value="Unplaced"/>
</dbReference>
<organism evidence="1 2">
    <name type="scientific">Panagrolaimus sp. PS1159</name>
    <dbReference type="NCBI Taxonomy" id="55785"/>
    <lineage>
        <taxon>Eukaryota</taxon>
        <taxon>Metazoa</taxon>
        <taxon>Ecdysozoa</taxon>
        <taxon>Nematoda</taxon>
        <taxon>Chromadorea</taxon>
        <taxon>Rhabditida</taxon>
        <taxon>Tylenchina</taxon>
        <taxon>Panagrolaimomorpha</taxon>
        <taxon>Panagrolaimoidea</taxon>
        <taxon>Panagrolaimidae</taxon>
        <taxon>Panagrolaimus</taxon>
    </lineage>
</organism>
<reference evidence="2" key="1">
    <citation type="submission" date="2022-11" db="UniProtKB">
        <authorList>
            <consortium name="WormBaseParasite"/>
        </authorList>
    </citation>
    <scope>IDENTIFICATION</scope>
</reference>
<proteinExistence type="predicted"/>
<accession>A0AC35FUR2</accession>